<reference evidence="3" key="1">
    <citation type="submission" date="2020-05" db="EMBL/GenBank/DDBJ databases">
        <title>Mycena genomes resolve the evolution of fungal bioluminescence.</title>
        <authorList>
            <person name="Tsai I.J."/>
        </authorList>
    </citation>
    <scope>NUCLEOTIDE SEQUENCE</scope>
    <source>
        <strain evidence="3">160909Yilan</strain>
    </source>
</reference>
<keyword evidence="3" id="KW-0413">Isomerase</keyword>
<evidence type="ECO:0000313" key="3">
    <source>
        <dbReference type="EMBL" id="KAF7377734.1"/>
    </source>
</evidence>
<evidence type="ECO:0000313" key="4">
    <source>
        <dbReference type="Proteomes" id="UP000623467"/>
    </source>
</evidence>
<dbReference type="Pfam" id="PF10282">
    <property type="entry name" value="Lactonase"/>
    <property type="match status" value="1"/>
</dbReference>
<dbReference type="Gene3D" id="2.130.10.10">
    <property type="entry name" value="YVTN repeat-like/Quinoprotein amine dehydrogenase"/>
    <property type="match status" value="1"/>
</dbReference>
<comment type="similarity">
    <text evidence="1">Belongs to the cycloisomerase 2 family.</text>
</comment>
<evidence type="ECO:0000256" key="1">
    <source>
        <dbReference type="ARBA" id="ARBA00005564"/>
    </source>
</evidence>
<dbReference type="OrthoDB" id="1715191at2759"/>
<sequence>MDLEAPLQVPFQQASNVSASPVHHILSGSFRSLSLFLLAFSPAQLTLDLVQTIPAFGPHQYIGLGPLSQSGDTRFAYTTSWALPPQLHSWAIERHADSLRVRFVDNVEITATSSYVAVPPPHSHLYSAGGPSAQVHALSSGDSPGFGEHVQELYFVPQFEWDAADKTRKALRYGSHGIEFAFPAGSRPLAFIPVLGGSVIEVYTRADDGSLIHVDSSGAPQRGDGAEQEDGPRHVKVHPNGRVLYCVTEHSNYLDVYTITPPNGVTPVLTYVASRSLIPPHLRSETNATDGPKRAYRGDTLLLAPSTPTQPAPQSIFVTTRGSDEEANGWVSVFRLDAEGRFAGDIENNPYLVERYEAKTGGGKAHALDLRVKTDDDPDGALWVILTDDSPPHPGVRVLEWDGWLWRGGGTRLRQVAAWPQPGFYSAEAADGEEERMEVGTRNPMMGWLPFQAEMNYAARIKLAN</sequence>
<evidence type="ECO:0000256" key="2">
    <source>
        <dbReference type="SAM" id="MobiDB-lite"/>
    </source>
</evidence>
<dbReference type="PANTHER" id="PTHR30344:SF4">
    <property type="entry name" value="CYCLASE, PUTATIVE (AFU_ORTHOLOGUE AFUA_6G11580)-RELATED"/>
    <property type="match status" value="1"/>
</dbReference>
<name>A0A8H6ZI17_9AGAR</name>
<gene>
    <name evidence="3" type="ORF">MSAN_00196400</name>
</gene>
<feature type="region of interest" description="Disordered" evidence="2">
    <location>
        <begin position="213"/>
        <end position="235"/>
    </location>
</feature>
<accession>A0A8H6ZI17</accession>
<dbReference type="InterPro" id="IPR019405">
    <property type="entry name" value="Lactonase_7-beta_prop"/>
</dbReference>
<dbReference type="Proteomes" id="UP000623467">
    <property type="component" value="Unassembled WGS sequence"/>
</dbReference>
<proteinExistence type="inferred from homology"/>
<dbReference type="InterPro" id="IPR015943">
    <property type="entry name" value="WD40/YVTN_repeat-like_dom_sf"/>
</dbReference>
<dbReference type="SUPFAM" id="SSF50956">
    <property type="entry name" value="Thermostable phytase (3-phytase)"/>
    <property type="match status" value="1"/>
</dbReference>
<keyword evidence="4" id="KW-1185">Reference proteome</keyword>
<comment type="caution">
    <text evidence="3">The sequence shown here is derived from an EMBL/GenBank/DDBJ whole genome shotgun (WGS) entry which is preliminary data.</text>
</comment>
<dbReference type="GO" id="GO:0016853">
    <property type="term" value="F:isomerase activity"/>
    <property type="evidence" value="ECO:0007669"/>
    <property type="project" value="UniProtKB-KW"/>
</dbReference>
<dbReference type="GO" id="GO:0017057">
    <property type="term" value="F:6-phosphogluconolactonase activity"/>
    <property type="evidence" value="ECO:0007669"/>
    <property type="project" value="TreeGrafter"/>
</dbReference>
<dbReference type="AlphaFoldDB" id="A0A8H6ZI17"/>
<protein>
    <submittedName>
        <fullName evidence="3">Muconate cycloisomerase 1</fullName>
    </submittedName>
</protein>
<dbReference type="PANTHER" id="PTHR30344">
    <property type="entry name" value="6-PHOSPHOGLUCONOLACTONASE-RELATED"/>
    <property type="match status" value="1"/>
</dbReference>
<dbReference type="EMBL" id="JACAZH010000001">
    <property type="protein sequence ID" value="KAF7377734.1"/>
    <property type="molecule type" value="Genomic_DNA"/>
</dbReference>
<organism evidence="3 4">
    <name type="scientific">Mycena sanguinolenta</name>
    <dbReference type="NCBI Taxonomy" id="230812"/>
    <lineage>
        <taxon>Eukaryota</taxon>
        <taxon>Fungi</taxon>
        <taxon>Dikarya</taxon>
        <taxon>Basidiomycota</taxon>
        <taxon>Agaricomycotina</taxon>
        <taxon>Agaricomycetes</taxon>
        <taxon>Agaricomycetidae</taxon>
        <taxon>Agaricales</taxon>
        <taxon>Marasmiineae</taxon>
        <taxon>Mycenaceae</taxon>
        <taxon>Mycena</taxon>
    </lineage>
</organism>
<dbReference type="InterPro" id="IPR050282">
    <property type="entry name" value="Cycloisomerase_2"/>
</dbReference>